<sequence length="103" mass="11632">MIIRRTNDVDDQTFLILGWLPCLKSGSTATVLYFFDSYFIQHWVRPDLLSSSLLSLSKFPRCFFLPLHIVSPVGVCPLVWVGGVMLARCHLLVSCLIKDNVSC</sequence>
<gene>
    <name evidence="2" type="ORF">BJY01DRAFT_161905</name>
</gene>
<evidence type="ECO:0000256" key="1">
    <source>
        <dbReference type="SAM" id="Phobius"/>
    </source>
</evidence>
<feature type="transmembrane region" description="Helical" evidence="1">
    <location>
        <begin position="63"/>
        <end position="87"/>
    </location>
</feature>
<keyword evidence="1" id="KW-0472">Membrane</keyword>
<organism evidence="2 3">
    <name type="scientific">Aspergillus pseudoustus</name>
    <dbReference type="NCBI Taxonomy" id="1810923"/>
    <lineage>
        <taxon>Eukaryota</taxon>
        <taxon>Fungi</taxon>
        <taxon>Dikarya</taxon>
        <taxon>Ascomycota</taxon>
        <taxon>Pezizomycotina</taxon>
        <taxon>Eurotiomycetes</taxon>
        <taxon>Eurotiomycetidae</taxon>
        <taxon>Eurotiales</taxon>
        <taxon>Aspergillaceae</taxon>
        <taxon>Aspergillus</taxon>
        <taxon>Aspergillus subgen. Nidulantes</taxon>
    </lineage>
</organism>
<proteinExistence type="predicted"/>
<feature type="transmembrane region" description="Helical" evidence="1">
    <location>
        <begin position="12"/>
        <end position="35"/>
    </location>
</feature>
<evidence type="ECO:0000313" key="3">
    <source>
        <dbReference type="Proteomes" id="UP001610446"/>
    </source>
</evidence>
<evidence type="ECO:0000313" key="2">
    <source>
        <dbReference type="EMBL" id="KAL2825121.1"/>
    </source>
</evidence>
<reference evidence="2 3" key="1">
    <citation type="submission" date="2024-07" db="EMBL/GenBank/DDBJ databases">
        <title>Section-level genome sequencing and comparative genomics of Aspergillus sections Usti and Cavernicolus.</title>
        <authorList>
            <consortium name="Lawrence Berkeley National Laboratory"/>
            <person name="Nybo J.L."/>
            <person name="Vesth T.C."/>
            <person name="Theobald S."/>
            <person name="Frisvad J.C."/>
            <person name="Larsen T.O."/>
            <person name="Kjaerboelling I."/>
            <person name="Rothschild-Mancinelli K."/>
            <person name="Lyhne E.K."/>
            <person name="Kogle M.E."/>
            <person name="Barry K."/>
            <person name="Clum A."/>
            <person name="Na H."/>
            <person name="Ledsgaard L."/>
            <person name="Lin J."/>
            <person name="Lipzen A."/>
            <person name="Kuo A."/>
            <person name="Riley R."/>
            <person name="Mondo S."/>
            <person name="Labutti K."/>
            <person name="Haridas S."/>
            <person name="Pangalinan J."/>
            <person name="Salamov A.A."/>
            <person name="Simmons B.A."/>
            <person name="Magnuson J.K."/>
            <person name="Chen J."/>
            <person name="Drula E."/>
            <person name="Henrissat B."/>
            <person name="Wiebenga A."/>
            <person name="Lubbers R.J."/>
            <person name="Gomes A.C."/>
            <person name="Makela M.R."/>
            <person name="Stajich J."/>
            <person name="Grigoriev I.V."/>
            <person name="Mortensen U.H."/>
            <person name="De Vries R.P."/>
            <person name="Baker S.E."/>
            <person name="Andersen M.R."/>
        </authorList>
    </citation>
    <scope>NUCLEOTIDE SEQUENCE [LARGE SCALE GENOMIC DNA]</scope>
    <source>
        <strain evidence="2 3">CBS 123904</strain>
    </source>
</reference>
<keyword evidence="1" id="KW-0812">Transmembrane</keyword>
<dbReference type="Proteomes" id="UP001610446">
    <property type="component" value="Unassembled WGS sequence"/>
</dbReference>
<protein>
    <submittedName>
        <fullName evidence="2">Uncharacterized protein</fullName>
    </submittedName>
</protein>
<keyword evidence="3" id="KW-1185">Reference proteome</keyword>
<dbReference type="EMBL" id="JBFXLU010000512">
    <property type="protein sequence ID" value="KAL2825121.1"/>
    <property type="molecule type" value="Genomic_DNA"/>
</dbReference>
<comment type="caution">
    <text evidence="2">The sequence shown here is derived from an EMBL/GenBank/DDBJ whole genome shotgun (WGS) entry which is preliminary data.</text>
</comment>
<keyword evidence="1" id="KW-1133">Transmembrane helix</keyword>
<accession>A0ABR4IBL2</accession>
<name>A0ABR4IBL2_9EURO</name>